<evidence type="ECO:0000313" key="2">
    <source>
        <dbReference type="Ensembl" id="ENSNLEP00000048040.1"/>
    </source>
</evidence>
<evidence type="ECO:0008006" key="4">
    <source>
        <dbReference type="Google" id="ProtNLM"/>
    </source>
</evidence>
<keyword evidence="3" id="KW-1185">Reference proteome</keyword>
<dbReference type="PANTHER" id="PTHR14248">
    <property type="entry name" value="CYCLIN Y, ISOFORM A"/>
    <property type="match status" value="1"/>
</dbReference>
<dbReference type="InterPro" id="IPR036915">
    <property type="entry name" value="Cyclin-like_sf"/>
</dbReference>
<comment type="similarity">
    <text evidence="1">Belongs to the cyclin family. Cyclin Y subfamily.</text>
</comment>
<dbReference type="EMBL" id="ADFV01119333">
    <property type="status" value="NOT_ANNOTATED_CDS"/>
    <property type="molecule type" value="Genomic_DNA"/>
</dbReference>
<organism evidence="2 3">
    <name type="scientific">Nomascus leucogenys</name>
    <name type="common">Northern white-cheeked gibbon</name>
    <name type="synonym">Hylobates leucogenys</name>
    <dbReference type="NCBI Taxonomy" id="61853"/>
    <lineage>
        <taxon>Eukaryota</taxon>
        <taxon>Metazoa</taxon>
        <taxon>Chordata</taxon>
        <taxon>Craniata</taxon>
        <taxon>Vertebrata</taxon>
        <taxon>Euteleostomi</taxon>
        <taxon>Mammalia</taxon>
        <taxon>Eutheria</taxon>
        <taxon>Euarchontoglires</taxon>
        <taxon>Primates</taxon>
        <taxon>Haplorrhini</taxon>
        <taxon>Catarrhini</taxon>
        <taxon>Hylobatidae</taxon>
        <taxon>Nomascus</taxon>
    </lineage>
</organism>
<dbReference type="CDD" id="cd20540">
    <property type="entry name" value="CYCLIN_CCNY_like"/>
    <property type="match status" value="1"/>
</dbReference>
<dbReference type="Gene3D" id="1.10.472.10">
    <property type="entry name" value="Cyclin-like"/>
    <property type="match status" value="1"/>
</dbReference>
<reference evidence="2" key="2">
    <citation type="submission" date="2025-08" db="UniProtKB">
        <authorList>
            <consortium name="Ensembl"/>
        </authorList>
    </citation>
    <scope>IDENTIFICATION</scope>
</reference>
<dbReference type="EMBL" id="ADFV01119331">
    <property type="status" value="NOT_ANNOTATED_CDS"/>
    <property type="molecule type" value="Genomic_DNA"/>
</dbReference>
<dbReference type="AlphaFoldDB" id="A0A2I3HWW2"/>
<evidence type="ECO:0000313" key="3">
    <source>
        <dbReference type="Proteomes" id="UP000001073"/>
    </source>
</evidence>
<name>A0A2I3HWW2_NOMLE</name>
<dbReference type="InParanoid" id="A0A2I3HWW2"/>
<evidence type="ECO:0000256" key="1">
    <source>
        <dbReference type="ARBA" id="ARBA00005463"/>
    </source>
</evidence>
<dbReference type="GO" id="GO:0019901">
    <property type="term" value="F:protein kinase binding"/>
    <property type="evidence" value="ECO:0007669"/>
    <property type="project" value="InterPro"/>
</dbReference>
<reference evidence="2 3" key="1">
    <citation type="submission" date="2012-10" db="EMBL/GenBank/DDBJ databases">
        <authorList>
            <consortium name="Gibbon Genome Sequencing Consortium"/>
        </authorList>
    </citation>
    <scope>NUCLEOTIDE SEQUENCE [LARGE SCALE GENOMIC DNA]</scope>
</reference>
<reference evidence="2" key="3">
    <citation type="submission" date="2025-09" db="UniProtKB">
        <authorList>
            <consortium name="Ensembl"/>
        </authorList>
    </citation>
    <scope>IDENTIFICATION</scope>
</reference>
<dbReference type="GeneTree" id="ENSGT00940000154453"/>
<dbReference type="Pfam" id="PF08613">
    <property type="entry name" value="Cyclin"/>
    <property type="match status" value="1"/>
</dbReference>
<dbReference type="Ensembl" id="ENSNLET00000059735.1">
    <property type="protein sequence ID" value="ENSNLEP00000048040.1"/>
    <property type="gene ID" value="ENSNLEG00000028827.1"/>
</dbReference>
<dbReference type="EMBL" id="ADFV01119332">
    <property type="status" value="NOT_ANNOTATED_CDS"/>
    <property type="molecule type" value="Genomic_DNA"/>
</dbReference>
<dbReference type="InterPro" id="IPR013922">
    <property type="entry name" value="Cyclin_PHO80-like"/>
</dbReference>
<dbReference type="EMBL" id="ADFV01119329">
    <property type="status" value="NOT_ANNOTATED_CDS"/>
    <property type="molecule type" value="Genomic_DNA"/>
</dbReference>
<proteinExistence type="inferred from homology"/>
<sequence length="320" mass="36611">MGNILTCCVCPRASPELDQNQGSVCPCESEIYEAAAGDLIAGVPVAAAVKPDEVTCEAGEGLHVHHICDGRYTPLESNPSDHPEASTIFLRKSQTDVQEKRKSNYTKHVSTEHFTQQYTSCSTIFLDDSTASQPHLTMTVTLVIYYHIKDADRSLGIFDERFFLQCILTLHPFFFQFVRILFKAIRLTAEFAIVSLIYIERLVSYADINICPTNWKRIVLGAILLASKIWSDMAVWNEDYCKLFENITVEEMNELEWQFLNICTKYYFYHRSLEHKHERAWKLEAFSRMEQDEIFHSAAENGSLSADDLIHLQCAKAILF</sequence>
<dbReference type="EMBL" id="ADFV01119330">
    <property type="status" value="NOT_ANNOTATED_CDS"/>
    <property type="molecule type" value="Genomic_DNA"/>
</dbReference>
<dbReference type="SUPFAM" id="SSF47954">
    <property type="entry name" value="Cyclin-like"/>
    <property type="match status" value="1"/>
</dbReference>
<protein>
    <recommendedName>
        <fullName evidence="4">Cyclin N-terminal domain-containing protein</fullName>
    </recommendedName>
</protein>
<accession>A0A2I3HWW2</accession>
<dbReference type="Proteomes" id="UP000001073">
    <property type="component" value="Chromosome 18"/>
</dbReference>